<dbReference type="OrthoDB" id="428895at2759"/>
<protein>
    <submittedName>
        <fullName evidence="2">Uncharacterized protein</fullName>
    </submittedName>
</protein>
<evidence type="ECO:0000313" key="2">
    <source>
        <dbReference type="EMBL" id="KAJ1927578.1"/>
    </source>
</evidence>
<evidence type="ECO:0000256" key="1">
    <source>
        <dbReference type="ARBA" id="ARBA00025758"/>
    </source>
</evidence>
<keyword evidence="3" id="KW-1185">Reference proteome</keyword>
<dbReference type="GO" id="GO:0000387">
    <property type="term" value="P:spliceosomal snRNP assembly"/>
    <property type="evidence" value="ECO:0007669"/>
    <property type="project" value="InterPro"/>
</dbReference>
<dbReference type="GO" id="GO:0032797">
    <property type="term" value="C:SMN complex"/>
    <property type="evidence" value="ECO:0007669"/>
    <property type="project" value="TreeGrafter"/>
</dbReference>
<accession>A0A9W8E0N1</accession>
<dbReference type="PANTHER" id="PTHR12794:SF0">
    <property type="entry name" value="GEM-ASSOCIATED PROTEIN 2"/>
    <property type="match status" value="1"/>
</dbReference>
<proteinExistence type="inferred from homology"/>
<comment type="similarity">
    <text evidence="1">Belongs to the gemin-2 family.</text>
</comment>
<reference evidence="2" key="1">
    <citation type="submission" date="2022-07" db="EMBL/GenBank/DDBJ databases">
        <title>Phylogenomic reconstructions and comparative analyses of Kickxellomycotina fungi.</title>
        <authorList>
            <person name="Reynolds N.K."/>
            <person name="Stajich J.E."/>
            <person name="Barry K."/>
            <person name="Grigoriev I.V."/>
            <person name="Crous P."/>
            <person name="Smith M.E."/>
        </authorList>
    </citation>
    <scope>NUCLEOTIDE SEQUENCE</scope>
    <source>
        <strain evidence="2">RSA 861</strain>
    </source>
</reference>
<organism evidence="2 3">
    <name type="scientific">Tieghemiomyces parasiticus</name>
    <dbReference type="NCBI Taxonomy" id="78921"/>
    <lineage>
        <taxon>Eukaryota</taxon>
        <taxon>Fungi</taxon>
        <taxon>Fungi incertae sedis</taxon>
        <taxon>Zoopagomycota</taxon>
        <taxon>Kickxellomycotina</taxon>
        <taxon>Dimargaritomycetes</taxon>
        <taxon>Dimargaritales</taxon>
        <taxon>Dimargaritaceae</taxon>
        <taxon>Tieghemiomyces</taxon>
    </lineage>
</organism>
<sequence length="87" mass="10246">MVVRLLRFHGEWLRDDAITAERCYWIYSLLLRLDPLLDADDIYVLRALCRECAEVRRRLKPTDLSRAASVNTVITLVNRIFGQRDLL</sequence>
<dbReference type="EMBL" id="JANBPT010000111">
    <property type="protein sequence ID" value="KAJ1927578.1"/>
    <property type="molecule type" value="Genomic_DNA"/>
</dbReference>
<dbReference type="InterPro" id="IPR035426">
    <property type="entry name" value="Gemin2/Brr1"/>
</dbReference>
<comment type="caution">
    <text evidence="2">The sequence shown here is derived from an EMBL/GenBank/DDBJ whole genome shotgun (WGS) entry which is preliminary data.</text>
</comment>
<name>A0A9W8E0N1_9FUNG</name>
<dbReference type="Proteomes" id="UP001150569">
    <property type="component" value="Unassembled WGS sequence"/>
</dbReference>
<dbReference type="PANTHER" id="PTHR12794">
    <property type="entry name" value="GEMIN2"/>
    <property type="match status" value="1"/>
</dbReference>
<dbReference type="GO" id="GO:0005634">
    <property type="term" value="C:nucleus"/>
    <property type="evidence" value="ECO:0007669"/>
    <property type="project" value="TreeGrafter"/>
</dbReference>
<gene>
    <name evidence="2" type="ORF">IWQ60_002797</name>
</gene>
<dbReference type="Pfam" id="PF04938">
    <property type="entry name" value="SIP1"/>
    <property type="match status" value="1"/>
</dbReference>
<dbReference type="Gene3D" id="1.20.58.1070">
    <property type="match status" value="1"/>
</dbReference>
<evidence type="ECO:0000313" key="3">
    <source>
        <dbReference type="Proteomes" id="UP001150569"/>
    </source>
</evidence>
<dbReference type="AlphaFoldDB" id="A0A9W8E0N1"/>